<dbReference type="PROSITE" id="PS00041">
    <property type="entry name" value="HTH_ARAC_FAMILY_1"/>
    <property type="match status" value="1"/>
</dbReference>
<evidence type="ECO:0000256" key="2">
    <source>
        <dbReference type="ARBA" id="ARBA00023125"/>
    </source>
</evidence>
<evidence type="ECO:0000259" key="4">
    <source>
        <dbReference type="PROSITE" id="PS01124"/>
    </source>
</evidence>
<gene>
    <name evidence="5" type="ORF">ACFQ1Z_09125</name>
</gene>
<keyword evidence="6" id="KW-1185">Reference proteome</keyword>
<proteinExistence type="predicted"/>
<dbReference type="InterPro" id="IPR009057">
    <property type="entry name" value="Homeodomain-like_sf"/>
</dbReference>
<keyword evidence="2" id="KW-0238">DNA-binding</keyword>
<evidence type="ECO:0000313" key="6">
    <source>
        <dbReference type="Proteomes" id="UP001597128"/>
    </source>
</evidence>
<dbReference type="Gene3D" id="1.10.10.60">
    <property type="entry name" value="Homeodomain-like"/>
    <property type="match status" value="1"/>
</dbReference>
<accession>A0ABW3F779</accession>
<evidence type="ECO:0000313" key="5">
    <source>
        <dbReference type="EMBL" id="MFD0913703.1"/>
    </source>
</evidence>
<evidence type="ECO:0000256" key="3">
    <source>
        <dbReference type="ARBA" id="ARBA00023163"/>
    </source>
</evidence>
<organism evidence="5 6">
    <name type="scientific">Methylophilus luteus</name>
    <dbReference type="NCBI Taxonomy" id="640108"/>
    <lineage>
        <taxon>Bacteria</taxon>
        <taxon>Pseudomonadati</taxon>
        <taxon>Pseudomonadota</taxon>
        <taxon>Betaproteobacteria</taxon>
        <taxon>Nitrosomonadales</taxon>
        <taxon>Methylophilaceae</taxon>
        <taxon>Methylophilus</taxon>
    </lineage>
</organism>
<dbReference type="RefSeq" id="WP_379057078.1">
    <property type="nucleotide sequence ID" value="NZ_JBHTKB010000001.1"/>
</dbReference>
<dbReference type="SMART" id="SM00342">
    <property type="entry name" value="HTH_ARAC"/>
    <property type="match status" value="1"/>
</dbReference>
<evidence type="ECO:0000256" key="1">
    <source>
        <dbReference type="ARBA" id="ARBA00023015"/>
    </source>
</evidence>
<dbReference type="Pfam" id="PF12833">
    <property type="entry name" value="HTH_18"/>
    <property type="match status" value="1"/>
</dbReference>
<dbReference type="InterPro" id="IPR018060">
    <property type="entry name" value="HTH_AraC"/>
</dbReference>
<dbReference type="PANTHER" id="PTHR47893">
    <property type="entry name" value="REGULATORY PROTEIN PCHR"/>
    <property type="match status" value="1"/>
</dbReference>
<dbReference type="Proteomes" id="UP001597128">
    <property type="component" value="Unassembled WGS sequence"/>
</dbReference>
<dbReference type="InterPro" id="IPR018062">
    <property type="entry name" value="HTH_AraC-typ_CS"/>
</dbReference>
<keyword evidence="1" id="KW-0805">Transcription regulation</keyword>
<dbReference type="PROSITE" id="PS01124">
    <property type="entry name" value="HTH_ARAC_FAMILY_2"/>
    <property type="match status" value="1"/>
</dbReference>
<keyword evidence="3" id="KW-0804">Transcription</keyword>
<dbReference type="SUPFAM" id="SSF46689">
    <property type="entry name" value="Homeodomain-like"/>
    <property type="match status" value="1"/>
</dbReference>
<dbReference type="InterPro" id="IPR053142">
    <property type="entry name" value="PchR_regulatory_protein"/>
</dbReference>
<comment type="caution">
    <text evidence="5">The sequence shown here is derived from an EMBL/GenBank/DDBJ whole genome shotgun (WGS) entry which is preliminary data.</text>
</comment>
<protein>
    <submittedName>
        <fullName evidence="5">Helix-turn-helix domain-containing protein</fullName>
    </submittedName>
</protein>
<sequence length="333" mass="38556">MRHITDESAALSLLHSTDESRYVHHLSQDFDEQAQLLQGWNQDYSQLSAGVFNGFVSNVHLPEVSLFLEFTNQQLYQQGYLDQETAISIGVPMHTMQKGIFCGSPCEQQALHIYSGRAGFEFVSPPNLTIGLIVISRQFLMQHLSEEYQERLHSQWREARILRLSPQKYLNLVRFLRSVFVTLQTLPGLLHYANLVQETQIMALQMVVDALLGENDTVTTTAHYQHQCWQVVAKTRKIVRLRQDDPVSVIELCQCLAMTHRTLQYHFQRAIDKSPVVYLRTERLNAVRQMLKSTRSVTEAATSWGFWHFGHFSQEYKKMFGESPSTTFKRFHC</sequence>
<dbReference type="PANTHER" id="PTHR47893:SF1">
    <property type="entry name" value="REGULATORY PROTEIN PCHR"/>
    <property type="match status" value="1"/>
</dbReference>
<dbReference type="EMBL" id="JBHTKB010000001">
    <property type="protein sequence ID" value="MFD0913703.1"/>
    <property type="molecule type" value="Genomic_DNA"/>
</dbReference>
<reference evidence="6" key="1">
    <citation type="journal article" date="2019" name="Int. J. Syst. Evol. Microbiol.">
        <title>The Global Catalogue of Microorganisms (GCM) 10K type strain sequencing project: providing services to taxonomists for standard genome sequencing and annotation.</title>
        <authorList>
            <consortium name="The Broad Institute Genomics Platform"/>
            <consortium name="The Broad Institute Genome Sequencing Center for Infectious Disease"/>
            <person name="Wu L."/>
            <person name="Ma J."/>
        </authorList>
    </citation>
    <scope>NUCLEOTIDE SEQUENCE [LARGE SCALE GENOMIC DNA]</scope>
    <source>
        <strain evidence="6">CCUG 58412</strain>
    </source>
</reference>
<feature type="domain" description="HTH araC/xylS-type" evidence="4">
    <location>
        <begin position="233"/>
        <end position="330"/>
    </location>
</feature>
<name>A0ABW3F779_9PROT</name>